<dbReference type="Gene3D" id="2.60.40.3650">
    <property type="match status" value="1"/>
</dbReference>
<feature type="domain" description="Peptidase M61 N-terminal" evidence="2">
    <location>
        <begin position="5"/>
        <end position="165"/>
    </location>
</feature>
<organism evidence="3 4">
    <name type="scientific">Reichenbachiella agariperforans</name>
    <dbReference type="NCBI Taxonomy" id="156994"/>
    <lineage>
        <taxon>Bacteria</taxon>
        <taxon>Pseudomonadati</taxon>
        <taxon>Bacteroidota</taxon>
        <taxon>Cytophagia</taxon>
        <taxon>Cytophagales</taxon>
        <taxon>Reichenbachiellaceae</taxon>
        <taxon>Reichenbachiella</taxon>
    </lineage>
</organism>
<keyword evidence="3" id="KW-0645">Protease</keyword>
<reference evidence="4" key="1">
    <citation type="submission" date="2016-11" db="EMBL/GenBank/DDBJ databases">
        <authorList>
            <person name="Varghese N."/>
            <person name="Submissions S."/>
        </authorList>
    </citation>
    <scope>NUCLEOTIDE SEQUENCE [LARGE SCALE GENOMIC DNA]</scope>
    <source>
        <strain evidence="4">DSM 26134</strain>
    </source>
</reference>
<accession>A0A1M6VXL2</accession>
<dbReference type="SUPFAM" id="SSF55486">
    <property type="entry name" value="Metalloproteases ('zincins'), catalytic domain"/>
    <property type="match status" value="1"/>
</dbReference>
<evidence type="ECO:0000259" key="1">
    <source>
        <dbReference type="Pfam" id="PF05299"/>
    </source>
</evidence>
<dbReference type="RefSeq" id="WP_073125096.1">
    <property type="nucleotide sequence ID" value="NZ_FRAA01000010.1"/>
</dbReference>
<evidence type="ECO:0000313" key="4">
    <source>
        <dbReference type="Proteomes" id="UP000184474"/>
    </source>
</evidence>
<evidence type="ECO:0000259" key="2">
    <source>
        <dbReference type="Pfam" id="PF17899"/>
    </source>
</evidence>
<dbReference type="AlphaFoldDB" id="A0A1M6VXL2"/>
<dbReference type="InterPro" id="IPR040756">
    <property type="entry name" value="Peptidase_M61_N"/>
</dbReference>
<dbReference type="STRING" id="156994.SAMN04488028_11037"/>
<protein>
    <submittedName>
        <fullName evidence="3">Predicted metalloprotease, contains C-terminal PDZ domain</fullName>
    </submittedName>
</protein>
<dbReference type="GO" id="GO:0008237">
    <property type="term" value="F:metallopeptidase activity"/>
    <property type="evidence" value="ECO:0007669"/>
    <property type="project" value="UniProtKB-KW"/>
</dbReference>
<feature type="domain" description="Peptidase M61 catalytic" evidence="1">
    <location>
        <begin position="257"/>
        <end position="371"/>
    </location>
</feature>
<proteinExistence type="predicted"/>
<gene>
    <name evidence="3" type="ORF">SAMN04488028_11037</name>
</gene>
<dbReference type="Gene3D" id="1.10.390.10">
    <property type="entry name" value="Neutral Protease Domain 2"/>
    <property type="match status" value="1"/>
</dbReference>
<keyword evidence="3" id="KW-0482">Metalloprotease</keyword>
<name>A0A1M6VXL2_REIAG</name>
<dbReference type="InterPro" id="IPR027268">
    <property type="entry name" value="Peptidase_M4/M1_CTD_sf"/>
</dbReference>
<dbReference type="PIRSF" id="PIRSF016493">
    <property type="entry name" value="Glycyl_aminpptds"/>
    <property type="match status" value="1"/>
</dbReference>
<dbReference type="Pfam" id="PF17899">
    <property type="entry name" value="Peptidase_M61_N"/>
    <property type="match status" value="1"/>
</dbReference>
<dbReference type="InterPro" id="IPR024191">
    <property type="entry name" value="Peptidase_M61"/>
</dbReference>
<evidence type="ECO:0000313" key="3">
    <source>
        <dbReference type="EMBL" id="SHK86128.1"/>
    </source>
</evidence>
<dbReference type="Proteomes" id="UP000184474">
    <property type="component" value="Unassembled WGS sequence"/>
</dbReference>
<dbReference type="InterPro" id="IPR036034">
    <property type="entry name" value="PDZ_sf"/>
</dbReference>
<dbReference type="EMBL" id="FRAA01000010">
    <property type="protein sequence ID" value="SHK86128.1"/>
    <property type="molecule type" value="Genomic_DNA"/>
</dbReference>
<sequence>MISCRISIPNPLSHLLHLSATFDLVPKGPQDFSLAKWRPGRYELASFADNILDFRVTNEKGLPLPWQKTASNTWSVNNPADQTITLHYTYYAYKMDAGNSWVDETQVYINFINCIFFQKQTNEQPYHIDLDLPKDYKIACSLGTNISLEAESFYQLADSPLIASKSLNILTYTVAEHLFYICFIGDHPLDEQQVLADFESFTRRQIEAMGDYPAPEYYFLIQSLDYKHYHGVEHQNSTVLVLGPNDDTSKETYKENLLGVASHELFHIWNICRIRPKEMSPYDLTRETIFETGFVAEGFTTYYGDLFLKQSGVFSTTDYYKEINTLLQRHFQNYGRFESSLIESSRNLWVDGYKKSIPAKEVSIYVKGALVALILDIQILHFTTQKASLLDVIHQLYDRYTYDQGGYSKADVYQVLAMTGGETLLSLAKTLLETTTPLESILAETLELVGCNITPQQHKIDFTAKTGVALEEKQIIEITKDSPAYSLLSIGDTVLQINGEDFNSETVLQEGVVQLEIKRNSIRQTISIPINNSRYFGFYRIEDQESPSDTQISMKKSWLKT</sequence>
<dbReference type="InterPro" id="IPR007963">
    <property type="entry name" value="Peptidase_M61_catalytic"/>
</dbReference>
<keyword evidence="4" id="KW-1185">Reference proteome</keyword>
<dbReference type="GO" id="GO:0006508">
    <property type="term" value="P:proteolysis"/>
    <property type="evidence" value="ECO:0007669"/>
    <property type="project" value="UniProtKB-KW"/>
</dbReference>
<keyword evidence="3" id="KW-0378">Hydrolase</keyword>
<dbReference type="Pfam" id="PF05299">
    <property type="entry name" value="Peptidase_M61"/>
    <property type="match status" value="1"/>
</dbReference>
<dbReference type="SUPFAM" id="SSF50156">
    <property type="entry name" value="PDZ domain-like"/>
    <property type="match status" value="1"/>
</dbReference>